<accession>A0A673C7S1</accession>
<dbReference type="PROSITE" id="PS50068">
    <property type="entry name" value="LDLRA_2"/>
    <property type="match status" value="4"/>
</dbReference>
<dbReference type="GO" id="GO:0007156">
    <property type="term" value="P:homophilic cell adhesion via plasma membrane adhesion molecules"/>
    <property type="evidence" value="ECO:0007669"/>
    <property type="project" value="TreeGrafter"/>
</dbReference>
<dbReference type="GO" id="GO:0035239">
    <property type="term" value="P:tube morphogenesis"/>
    <property type="evidence" value="ECO:0007669"/>
    <property type="project" value="UniProtKB-ARBA"/>
</dbReference>
<evidence type="ECO:0000256" key="13">
    <source>
        <dbReference type="PROSITE-ProRule" id="PRU00124"/>
    </source>
</evidence>
<feature type="disulfide bond" evidence="14">
    <location>
        <begin position="754"/>
        <end position="763"/>
    </location>
</feature>
<keyword evidence="6" id="KW-0084">Basement membrane</keyword>
<dbReference type="Gene3D" id="2.10.25.10">
    <property type="entry name" value="Laminin"/>
    <property type="match status" value="6"/>
</dbReference>
<feature type="disulfide bond" evidence="13">
    <location>
        <begin position="171"/>
        <end position="186"/>
    </location>
</feature>
<dbReference type="Pfam" id="PF00053">
    <property type="entry name" value="EGF_laminin"/>
    <property type="match status" value="6"/>
</dbReference>
<dbReference type="InterPro" id="IPR002049">
    <property type="entry name" value="LE_dom"/>
</dbReference>
<dbReference type="InterPro" id="IPR036179">
    <property type="entry name" value="Ig-like_dom_sf"/>
</dbReference>
<feature type="disulfide bond" evidence="13">
    <location>
        <begin position="226"/>
        <end position="241"/>
    </location>
</feature>
<dbReference type="Gene3D" id="4.10.400.10">
    <property type="entry name" value="Low-density Lipoprotein Receptor"/>
    <property type="match status" value="4"/>
</dbReference>
<evidence type="ECO:0000256" key="9">
    <source>
        <dbReference type="ARBA" id="ARBA00023157"/>
    </source>
</evidence>
<feature type="domain" description="Laminin EGF-like" evidence="17">
    <location>
        <begin position="1461"/>
        <end position="1510"/>
    </location>
</feature>
<comment type="caution">
    <text evidence="14">Lacks conserved residue(s) required for the propagation of feature annotation.</text>
</comment>
<dbReference type="SMART" id="SM00409">
    <property type="entry name" value="IG"/>
    <property type="match status" value="8"/>
</dbReference>
<evidence type="ECO:0000256" key="11">
    <source>
        <dbReference type="ARBA" id="ARBA00023292"/>
    </source>
</evidence>
<dbReference type="GO" id="GO:0008046">
    <property type="term" value="F:axon guidance receptor activity"/>
    <property type="evidence" value="ECO:0007669"/>
    <property type="project" value="TreeGrafter"/>
</dbReference>
<dbReference type="PRINTS" id="PR00261">
    <property type="entry name" value="LDLRECEPTOR"/>
</dbReference>
<dbReference type="Pfam" id="PF24973">
    <property type="entry name" value="EGF_LMN_ATRN"/>
    <property type="match status" value="3"/>
</dbReference>
<feature type="disulfide bond" evidence="14">
    <location>
        <begin position="1135"/>
        <end position="1144"/>
    </location>
</feature>
<evidence type="ECO:0000256" key="7">
    <source>
        <dbReference type="ARBA" id="ARBA00022889"/>
    </source>
</evidence>
<dbReference type="SUPFAM" id="SSF48726">
    <property type="entry name" value="Immunoglobulin"/>
    <property type="match status" value="8"/>
</dbReference>
<dbReference type="SMART" id="SM00281">
    <property type="entry name" value="LamB"/>
    <property type="match status" value="3"/>
</dbReference>
<keyword evidence="2" id="KW-0964">Secreted</keyword>
<evidence type="ECO:0000256" key="12">
    <source>
        <dbReference type="ARBA" id="ARBA00023319"/>
    </source>
</evidence>
<feature type="domain" description="Ig-like" evidence="18">
    <location>
        <begin position="328"/>
        <end position="405"/>
    </location>
</feature>
<dbReference type="CDD" id="cd05743">
    <property type="entry name" value="Ig_Perlecan_like"/>
    <property type="match status" value="1"/>
</dbReference>
<dbReference type="SUPFAM" id="SSF57196">
    <property type="entry name" value="EGF/Laminin"/>
    <property type="match status" value="6"/>
</dbReference>
<protein>
    <submittedName>
        <fullName evidence="20">Heparan sulfate proteoglycan 2</fullName>
    </submittedName>
</protein>
<keyword evidence="11 14" id="KW-0424">Laminin EGF-like domain</keyword>
<dbReference type="GO" id="GO:0072359">
    <property type="term" value="P:circulatory system development"/>
    <property type="evidence" value="ECO:0007669"/>
    <property type="project" value="UniProtKB-ARBA"/>
</dbReference>
<dbReference type="InterPro" id="IPR036055">
    <property type="entry name" value="LDL_receptor-like_sf"/>
</dbReference>
<dbReference type="InterPro" id="IPR023415">
    <property type="entry name" value="LDLR_class-A_CS"/>
</dbReference>
<keyword evidence="3" id="KW-0272">Extracellular matrix</keyword>
<dbReference type="PROSITE" id="PS50024">
    <property type="entry name" value="SEA"/>
    <property type="match status" value="1"/>
</dbReference>
<dbReference type="GO" id="GO:0050808">
    <property type="term" value="P:synapse organization"/>
    <property type="evidence" value="ECO:0007669"/>
    <property type="project" value="TreeGrafter"/>
</dbReference>
<evidence type="ECO:0000256" key="15">
    <source>
        <dbReference type="SAM" id="SignalP"/>
    </source>
</evidence>
<dbReference type="FunFam" id="2.10.25.10:FF:000298">
    <property type="entry name" value="basement membrane-specific heparan sulfate proteoglycan core protein"/>
    <property type="match status" value="1"/>
</dbReference>
<feature type="domain" description="Ig-like" evidence="18">
    <location>
        <begin position="1943"/>
        <end position="2015"/>
    </location>
</feature>
<feature type="disulfide bond" evidence="13">
    <location>
        <begin position="254"/>
        <end position="272"/>
    </location>
</feature>
<dbReference type="Pfam" id="PF07679">
    <property type="entry name" value="I-set"/>
    <property type="match status" value="3"/>
</dbReference>
<reference evidence="20" key="2">
    <citation type="submission" date="2025-08" db="UniProtKB">
        <authorList>
            <consortium name="Ensembl"/>
        </authorList>
    </citation>
    <scope>IDENTIFICATION</scope>
</reference>
<evidence type="ECO:0000259" key="19">
    <source>
        <dbReference type="PROSITE" id="PS51115"/>
    </source>
</evidence>
<dbReference type="PANTHER" id="PTHR45080:SF30">
    <property type="entry name" value="HEPARAN SULFATE PROTEOGLYCAN 2"/>
    <property type="match status" value="1"/>
</dbReference>
<dbReference type="InterPro" id="IPR013106">
    <property type="entry name" value="Ig_V-set"/>
</dbReference>
<dbReference type="InterPro" id="IPR002172">
    <property type="entry name" value="LDrepeatLR_classA_rpt"/>
</dbReference>
<feature type="domain" description="Laminin EGF-like" evidence="17">
    <location>
        <begin position="676"/>
        <end position="725"/>
    </location>
</feature>
<keyword evidence="7" id="KW-0130">Cell adhesion</keyword>
<feature type="domain" description="Ig-like" evidence="18">
    <location>
        <begin position="1660"/>
        <end position="1734"/>
    </location>
</feature>
<dbReference type="InterPro" id="IPR013783">
    <property type="entry name" value="Ig-like_fold"/>
</dbReference>
<dbReference type="Proteomes" id="UP000472271">
    <property type="component" value="Chromosome 7"/>
</dbReference>
<dbReference type="InterPro" id="IPR000034">
    <property type="entry name" value="Laminin_IV"/>
</dbReference>
<feature type="domain" description="Ig-like" evidence="18">
    <location>
        <begin position="1753"/>
        <end position="1834"/>
    </location>
</feature>
<gene>
    <name evidence="20" type="primary">hspg2</name>
</gene>
<dbReference type="InterPro" id="IPR050958">
    <property type="entry name" value="Cell_Adh-Cytoskel_Orgn"/>
</dbReference>
<proteinExistence type="predicted"/>
<dbReference type="FunFam" id="2.60.40.10:FF:000644">
    <property type="entry name" value="Basement membrane-specific heparan sulfate proteoglycan core protein"/>
    <property type="match status" value="1"/>
</dbReference>
<dbReference type="FunFam" id="2.10.25.10:FF:000454">
    <property type="entry name" value="Laminin subunit alpha 1"/>
    <property type="match status" value="1"/>
</dbReference>
<feature type="domain" description="Ig-like" evidence="18">
    <location>
        <begin position="1846"/>
        <end position="1931"/>
    </location>
</feature>
<evidence type="ECO:0000256" key="6">
    <source>
        <dbReference type="ARBA" id="ARBA00022869"/>
    </source>
</evidence>
<dbReference type="PROSITE" id="PS01248">
    <property type="entry name" value="EGF_LAM_1"/>
    <property type="match status" value="3"/>
</dbReference>
<dbReference type="CDD" id="cd00112">
    <property type="entry name" value="LDLa"/>
    <property type="match status" value="4"/>
</dbReference>
<dbReference type="FunFam" id="4.10.400.10:FF:000058">
    <property type="entry name" value="Basement membrane-specific heparan sulfate proteoglycan core protein"/>
    <property type="match status" value="1"/>
</dbReference>
<feature type="signal peptide" evidence="15">
    <location>
        <begin position="1"/>
        <end position="21"/>
    </location>
</feature>
<dbReference type="GO" id="GO:0005886">
    <property type="term" value="C:plasma membrane"/>
    <property type="evidence" value="ECO:0007669"/>
    <property type="project" value="TreeGrafter"/>
</dbReference>
<dbReference type="InterPro" id="IPR003599">
    <property type="entry name" value="Ig_sub"/>
</dbReference>
<feature type="disulfide bond" evidence="13">
    <location>
        <begin position="266"/>
        <end position="281"/>
    </location>
</feature>
<dbReference type="InterPro" id="IPR013098">
    <property type="entry name" value="Ig_I-set"/>
</dbReference>
<keyword evidence="8" id="KW-0175">Coiled coil</keyword>
<feature type="disulfide bond" evidence="13">
    <location>
        <begin position="159"/>
        <end position="177"/>
    </location>
</feature>
<evidence type="ECO:0000256" key="5">
    <source>
        <dbReference type="ARBA" id="ARBA00022737"/>
    </source>
</evidence>
<dbReference type="Ensembl" id="ENSSORT00005050494.1">
    <property type="protein sequence ID" value="ENSSORP00005049294.1"/>
    <property type="gene ID" value="ENSSORG00005020966.1"/>
</dbReference>
<feature type="domain" description="Laminin EGF-like" evidence="17">
    <location>
        <begin position="726"/>
        <end position="783"/>
    </location>
</feature>
<feature type="disulfide bond" evidence="13">
    <location>
        <begin position="247"/>
        <end position="259"/>
    </location>
</feature>
<dbReference type="SMART" id="SM00406">
    <property type="entry name" value="IGv"/>
    <property type="match status" value="4"/>
</dbReference>
<keyword evidence="10" id="KW-0325">Glycoprotein</keyword>
<keyword evidence="9 14" id="KW-1015">Disulfide bond</keyword>
<dbReference type="Pfam" id="PF00057">
    <property type="entry name" value="Ldl_recept_a"/>
    <property type="match status" value="4"/>
</dbReference>
<dbReference type="GO" id="GO:0030424">
    <property type="term" value="C:axon"/>
    <property type="evidence" value="ECO:0007669"/>
    <property type="project" value="TreeGrafter"/>
</dbReference>
<dbReference type="SMART" id="SM00181">
    <property type="entry name" value="EGF"/>
    <property type="match status" value="6"/>
</dbReference>
<feature type="domain" description="Ig-like" evidence="18">
    <location>
        <begin position="2182"/>
        <end position="2264"/>
    </location>
</feature>
<dbReference type="Pfam" id="PF00047">
    <property type="entry name" value="ig"/>
    <property type="match status" value="1"/>
</dbReference>
<dbReference type="PANTHER" id="PTHR45080">
    <property type="entry name" value="CONTACTIN 5"/>
    <property type="match status" value="1"/>
</dbReference>
<dbReference type="InterPro" id="IPR013151">
    <property type="entry name" value="Immunoglobulin_dom"/>
</dbReference>
<dbReference type="GO" id="GO:0002009">
    <property type="term" value="P:morphogenesis of an epithelium"/>
    <property type="evidence" value="ECO:0007669"/>
    <property type="project" value="UniProtKB-ARBA"/>
</dbReference>
<organism evidence="20 21">
    <name type="scientific">Sphaeramia orbicularis</name>
    <name type="common">orbiculate cardinalfish</name>
    <dbReference type="NCBI Taxonomy" id="375764"/>
    <lineage>
        <taxon>Eukaryota</taxon>
        <taxon>Metazoa</taxon>
        <taxon>Chordata</taxon>
        <taxon>Craniata</taxon>
        <taxon>Vertebrata</taxon>
        <taxon>Euteleostomi</taxon>
        <taxon>Actinopterygii</taxon>
        <taxon>Neopterygii</taxon>
        <taxon>Teleostei</taxon>
        <taxon>Neoteleostei</taxon>
        <taxon>Acanthomorphata</taxon>
        <taxon>Gobiaria</taxon>
        <taxon>Kurtiformes</taxon>
        <taxon>Apogonoidei</taxon>
        <taxon>Apogonidae</taxon>
        <taxon>Apogoninae</taxon>
        <taxon>Sphaeramia</taxon>
    </lineage>
</organism>
<feature type="disulfide bond" evidence="14">
    <location>
        <begin position="1480"/>
        <end position="1489"/>
    </location>
</feature>
<evidence type="ECO:0000259" key="18">
    <source>
        <dbReference type="PROSITE" id="PS50835"/>
    </source>
</evidence>
<evidence type="ECO:0000256" key="4">
    <source>
        <dbReference type="ARBA" id="ARBA00022729"/>
    </source>
</evidence>
<feature type="domain" description="Laminin IV type A" evidence="19">
    <location>
        <begin position="1245"/>
        <end position="1427"/>
    </location>
</feature>
<dbReference type="SMART" id="SM00180">
    <property type="entry name" value="EGF_Lam"/>
    <property type="match status" value="8"/>
</dbReference>
<feature type="disulfide bond" evidence="14">
    <location>
        <begin position="695"/>
        <end position="704"/>
    </location>
</feature>
<dbReference type="PROSITE" id="PS01209">
    <property type="entry name" value="LDLRA_1"/>
    <property type="match status" value="2"/>
</dbReference>
<dbReference type="SMART" id="SM00408">
    <property type="entry name" value="IGc2"/>
    <property type="match status" value="8"/>
</dbReference>
<evidence type="ECO:0000256" key="1">
    <source>
        <dbReference type="ARBA" id="ARBA00004302"/>
    </source>
</evidence>
<feature type="disulfide bond" evidence="14">
    <location>
        <begin position="1147"/>
        <end position="1161"/>
    </location>
</feature>
<evidence type="ECO:0000313" key="21">
    <source>
        <dbReference type="Proteomes" id="UP000472271"/>
    </source>
</evidence>
<evidence type="ECO:0000256" key="3">
    <source>
        <dbReference type="ARBA" id="ARBA00022530"/>
    </source>
</evidence>
<dbReference type="Pfam" id="PF00052">
    <property type="entry name" value="Laminin_B"/>
    <property type="match status" value="3"/>
</dbReference>
<feature type="domain" description="Laminin EGF-like" evidence="17">
    <location>
        <begin position="1107"/>
        <end position="1163"/>
    </location>
</feature>
<dbReference type="CDD" id="cd00096">
    <property type="entry name" value="Ig"/>
    <property type="match status" value="1"/>
</dbReference>
<evidence type="ECO:0000259" key="16">
    <source>
        <dbReference type="PROSITE" id="PS50024"/>
    </source>
</evidence>
<evidence type="ECO:0000256" key="8">
    <source>
        <dbReference type="ARBA" id="ARBA00023054"/>
    </source>
</evidence>
<dbReference type="CDD" id="cd00055">
    <property type="entry name" value="EGF_Lam"/>
    <property type="match status" value="6"/>
</dbReference>
<dbReference type="SMART" id="SM00192">
    <property type="entry name" value="LDLa"/>
    <property type="match status" value="4"/>
</dbReference>
<dbReference type="InterPro" id="IPR007110">
    <property type="entry name" value="Ig-like_dom"/>
</dbReference>
<feature type="domain" description="Ig-like" evidence="18">
    <location>
        <begin position="2097"/>
        <end position="2179"/>
    </location>
</feature>
<evidence type="ECO:0000313" key="20">
    <source>
        <dbReference type="Ensembl" id="ENSSORP00005049294.1"/>
    </source>
</evidence>
<feature type="disulfide bond" evidence="14">
    <location>
        <begin position="1076"/>
        <end position="1085"/>
    </location>
</feature>
<feature type="domain" description="Laminin EGF-like" evidence="17">
    <location>
        <begin position="1057"/>
        <end position="1106"/>
    </location>
</feature>
<dbReference type="InterPro" id="IPR000082">
    <property type="entry name" value="SEA_dom"/>
</dbReference>
<dbReference type="PROSITE" id="PS51115">
    <property type="entry name" value="LAMININ_IVA"/>
    <property type="match status" value="3"/>
</dbReference>
<feature type="disulfide bond" evidence="13">
    <location>
        <begin position="152"/>
        <end position="164"/>
    </location>
</feature>
<keyword evidence="21" id="KW-1185">Reference proteome</keyword>
<evidence type="ECO:0000256" key="10">
    <source>
        <dbReference type="ARBA" id="ARBA00023180"/>
    </source>
</evidence>
<dbReference type="FunFam" id="2.10.25.10:FF:000033">
    <property type="entry name" value="Laminin subunit alpha 2"/>
    <property type="match status" value="2"/>
</dbReference>
<feature type="domain" description="Laminin IV type A" evidence="19">
    <location>
        <begin position="846"/>
        <end position="1023"/>
    </location>
</feature>
<keyword evidence="5" id="KW-0677">Repeat</keyword>
<dbReference type="Pfam" id="PF13927">
    <property type="entry name" value="Ig_3"/>
    <property type="match status" value="4"/>
</dbReference>
<feature type="disulfide bond" evidence="13">
    <location>
        <begin position="310"/>
        <end position="325"/>
    </location>
</feature>
<dbReference type="InterPro" id="IPR056863">
    <property type="entry name" value="LMN_ATRN_NET-like_EGF"/>
</dbReference>
<dbReference type="FunFam" id="2.60.40.10:FF:000602">
    <property type="entry name" value="Basement membrane-specific heparan sulfate proteoglycan core protein"/>
    <property type="match status" value="1"/>
</dbReference>
<reference evidence="20" key="1">
    <citation type="submission" date="2019-06" db="EMBL/GenBank/DDBJ databases">
        <authorList>
            <consortium name="Wellcome Sanger Institute Data Sharing"/>
        </authorList>
    </citation>
    <scope>NUCLEOTIDE SEQUENCE [LARGE SCALE GENOMIC DNA]</scope>
</reference>
<feature type="domain" description="SEA" evidence="16">
    <location>
        <begin position="15"/>
        <end position="130"/>
    </location>
</feature>
<dbReference type="FunFam" id="2.10.25.10:FF:000106">
    <property type="entry name" value="Heparan sulfate proteoglycan 2"/>
    <property type="match status" value="2"/>
</dbReference>
<feature type="domain" description="Ig-like" evidence="18">
    <location>
        <begin position="1559"/>
        <end position="1654"/>
    </location>
</feature>
<dbReference type="FunFam" id="2.60.40.10:FF:000349">
    <property type="entry name" value="Basement membrane-specific heparan sulfate proteoglycan core protein"/>
    <property type="match status" value="1"/>
</dbReference>
<evidence type="ECO:0000256" key="14">
    <source>
        <dbReference type="PROSITE-ProRule" id="PRU00460"/>
    </source>
</evidence>
<dbReference type="FunFam" id="2.10.25.10:FF:000065">
    <property type="entry name" value="Laminin subunit beta 1"/>
    <property type="match status" value="1"/>
</dbReference>
<dbReference type="GO" id="GO:0005604">
    <property type="term" value="C:basement membrane"/>
    <property type="evidence" value="ECO:0007669"/>
    <property type="project" value="UniProtKB-SubCell"/>
</dbReference>
<dbReference type="Gene3D" id="2.60.40.10">
    <property type="entry name" value="Immunoglobulins"/>
    <property type="match status" value="8"/>
</dbReference>
<reference evidence="20" key="3">
    <citation type="submission" date="2025-09" db="UniProtKB">
        <authorList>
            <consortium name="Ensembl"/>
        </authorList>
    </citation>
    <scope>IDENTIFICATION</scope>
</reference>
<sequence>MWTYLMLKFPLLSVFEVYYRALVNFTDSLVYTPDFENIFSAAFIEVSDAVVDTLESEYNRIPGVQTVSVVLIKKEIRDDGVDVFVELDVGSDYNSNDEQIRSVLYNVVKEGAIASYVTSVQGFQFRRLGEGKTSAPCTIFAITILTPSIRPCMPDEHRCDDGTCILMEYLCDNRPDCRDMSDELNCGEWLPFGFLYKFNTFFPPILLDIKPPTPSSGECIPRDYVCDGQRDCSDGSDEFRCGTPSPCEPNEFKCKNGRCALKLWRCDGDNDCEDNSDEIDCPTKGPGDRCAPEQFECLSDRTCIPASYQCDEEPDCPDRSDEYGCTPPSVTSPPEESIQTTRGSTVMFTCQAVGVPTPIITWRLNWGHIPVSSRISMTSENGRGTLTIRDVKETDQGAYTCEAINAKGLVFGIPDGVLTLTSNPSPGNCPDGHFSVEGRCMPCFCAGIVKNCKATGRYRNQIGLRFTEEEDYKGVNVSFPSRPGTPPLSSTQLLINPEMEEFQLVDLSRRFLNLDSFWTLPRQFLGNKIDSYGGSLKYKVRYTLARGLSEAVEKPDVIIVGNGRRLVYRRGSGTPARVENWQHSNGRSVTREDLMMTLANLDSISIRTIYDNHMVSVALSDIVMDTTSVEFSTLGHAKDVEECRCPPGYSGLSCEMCSSGFERVTGGLYLGTCAGCNCNGHASACDPISGHCLSCQHNTEGPQCDKCRPGFFGDPTRGRPDDCKPCPCPYYETSRRFSDTCFLDVDQQATCDACRPGYTGRRCEKCAPGYQGNPLQPNGKCVPNSCVCCVCMLQNNVAGALCDECKPGFFHLSEANPEGCLQCFCMGVTKQCASSTWNRDQVRGGVNGQLFTLSNSANTKTISEGITQRGVSEVVYRSFSSVPNDIYYWVLPESFRGDKVTAYGGELSYTVRFEPRQRSLVIDGQPDVVLQGNGIFLEHNSQTKPLPRVSQTITVTFRESSWRRADGQPCTREHLLMALADVTVFMIRATYADNMAESRYSNIRMDIAVPHSTGNERALEVEECACPQGYKGPSCQECIEGYSRTTSGLYLGTCERCDCNGHASSCNPETGACLQCLHNTAGPRCDRCQTGYYGNPVTGGAQACQSCPCPGTASNNQFSSTCYLDSDGQPTCDNCPPGYTGRRCERCAPGYIGNPLLGQRCTPDNTVNGMLHFNPGESFTKLSDTNTAFQMNVEGPSCSSCKSGTFNLSPQNKDGCLSCFCMGVTQQCFSSNYYRDLVSSVFSPGNFQGFALVNRQRTNRISTGFTVEVSTDGTQLSYSNFDYLGQEPHYWQLPGIYQGDKVGSYGGTLKYTISYVAGRRGTLLDDANVQIIGNDITLVAHQPWKRRLQGTRETQQFEIVFREEHWNRPDGMPATREHLMMVLADLDDILIRASYSTEMRSSSISDINMEVAVPNYSGLAQALEVEQCRCPPGYQGLSCQDCAPGYTRTGGGLYLGHCELCECNGHSDSCHPETGICTSCLHNTQGELCEQCAPGFFGDPTVGTPEDCQPCACPHTDPDNQFSPTCESLGNGGYQCTACQPGYTGQYCERCAPGYVGNPQEREKSSLVVKVYPERVLASPGGSVTLRCQVSGPPPHYFYWSREDGRPISSTADRQRGGAELYFPKVQPSDAGVYVCTCRDQRSTNRSRAEIVVTSVSSKPIEVTVEEPKAQTVRVGSTVSFICTAKSKSPAYTLVWTRKGNGKLPNRAMDFNGILRIQNVQPEDAGVYVCTGSNMFAMDEGNAILYVPEGAQPVATVSPSVLNVQQGQRAEFRCTVTGNPTPAVEWIGGPGSRMSPRAVVQGGVLTFTSVDQADEGDYTCKALNTHGEHTARVSLFVQSIGLGTQPQVQVSPQNVEVHEGDTLRLYCRASGSPTPRLTWLKNGGQVPPQARMDRTDIGTLLIPNIKISDSGTYMCVGSNSIGSNSAPIKVTVLKAAGFHSRPEGQNLELNCFAPGSPPPQVTWTRASGRLSSNHQVLGNQLRILSATPEDSGEYICQVQSYPGNPGPQIRQASVSVSVTSSSSRKLVTLGQESQTCGPGAKHGPPKVPIRPLRSPLPWRHKIVNNTLVLPGVGRQDSGEYICSCFYLTFLVLSLAPPYATSVPDDVAVRVGEVIRLQCLAHGTPPLTYTWTKVGGNLPPRAQISGGDLQINLATAEDAGSYKCVANNKVGNSEVVARLEYPPTLLETMAVEIDILLESLKLTINAVGDPEPTVKWSKVGGTLPAHIMVKGGMLKIDQVTEADAGQYRCTATNDVGSVQSQVVLNVQCEWGRNSFTRGLSSDTVINPFMHEF</sequence>
<keyword evidence="12" id="KW-0393">Immunoglobulin domain</keyword>
<feature type="domain" description="Laminin IV type A" evidence="19">
    <location>
        <begin position="467"/>
        <end position="642"/>
    </location>
</feature>
<dbReference type="InterPro" id="IPR003598">
    <property type="entry name" value="Ig_sub2"/>
</dbReference>
<comment type="subcellular location">
    <subcellularLocation>
        <location evidence="1">Secreted</location>
        <location evidence="1">Extracellular space</location>
        <location evidence="1">Extracellular matrix</location>
        <location evidence="1">Basement membrane</location>
    </subcellularLocation>
</comment>
<dbReference type="GO" id="GO:0043025">
    <property type="term" value="C:neuronal cell body"/>
    <property type="evidence" value="ECO:0007669"/>
    <property type="project" value="TreeGrafter"/>
</dbReference>
<dbReference type="GO" id="GO:0048732">
    <property type="term" value="P:gland development"/>
    <property type="evidence" value="ECO:0007669"/>
    <property type="project" value="UniProtKB-ARBA"/>
</dbReference>
<dbReference type="FunFam" id="2.60.40.10:FF:000709">
    <property type="entry name" value="basement membrane-specific heparan sulfate proteoglycan core protein"/>
    <property type="match status" value="1"/>
</dbReference>
<dbReference type="PROSITE" id="PS50027">
    <property type="entry name" value="EGF_LAM_2"/>
    <property type="match status" value="5"/>
</dbReference>
<name>A0A673C7S1_9TELE</name>
<dbReference type="InterPro" id="IPR000742">
    <property type="entry name" value="EGF"/>
</dbReference>
<keyword evidence="4 15" id="KW-0732">Signal</keyword>
<dbReference type="SUPFAM" id="SSF57424">
    <property type="entry name" value="LDL receptor-like module"/>
    <property type="match status" value="4"/>
</dbReference>
<dbReference type="PROSITE" id="PS50835">
    <property type="entry name" value="IG_LIKE"/>
    <property type="match status" value="8"/>
</dbReference>
<evidence type="ECO:0000256" key="2">
    <source>
        <dbReference type="ARBA" id="ARBA00022525"/>
    </source>
</evidence>
<dbReference type="SMART" id="SM00200">
    <property type="entry name" value="SEA"/>
    <property type="match status" value="1"/>
</dbReference>
<feature type="chain" id="PRO_5025395618" evidence="15">
    <location>
        <begin position="22"/>
        <end position="2291"/>
    </location>
</feature>
<dbReference type="CDD" id="cd05754">
    <property type="entry name" value="IgI_Perlecan_like"/>
    <property type="match status" value="1"/>
</dbReference>
<evidence type="ECO:0000259" key="17">
    <source>
        <dbReference type="PROSITE" id="PS50027"/>
    </source>
</evidence>